<reference evidence="2" key="1">
    <citation type="submission" date="2022-03" db="EMBL/GenBank/DDBJ databases">
        <authorList>
            <person name="Martin H S."/>
        </authorList>
    </citation>
    <scope>NUCLEOTIDE SEQUENCE [LARGE SCALE GENOMIC DNA]</scope>
</reference>
<accession>A0ABN8J8C0</accession>
<evidence type="ECO:0000256" key="1">
    <source>
        <dbReference type="SAM" id="MobiDB-lite"/>
    </source>
</evidence>
<dbReference type="EMBL" id="CAKOGK010000171">
    <property type="protein sequence ID" value="CAH2080300.1"/>
    <property type="molecule type" value="Genomic_DNA"/>
</dbReference>
<proteinExistence type="predicted"/>
<sequence>TDISIRDLEEAGPSGVRPALQAPEDTSSDSDVVPLLRYDSDDEDSAVNVERLRITAAGRKIIPQTSPTRPPAVFEGLLVKYLKLWCSVQRVRSFRIILPNCFEPTGSKRYTLKNDVRLMVTNQVAPGGLRE</sequence>
<dbReference type="Proteomes" id="UP000837857">
    <property type="component" value="Unassembled WGS sequence"/>
</dbReference>
<feature type="region of interest" description="Disordered" evidence="1">
    <location>
        <begin position="1"/>
        <end position="32"/>
    </location>
</feature>
<feature type="non-terminal residue" evidence="2">
    <location>
        <position position="1"/>
    </location>
</feature>
<comment type="caution">
    <text evidence="2">The sequence shown here is derived from an EMBL/GenBank/DDBJ whole genome shotgun (WGS) entry which is preliminary data.</text>
</comment>
<name>A0ABN8J8C0_9NEOP</name>
<organism evidence="2 3">
    <name type="scientific">Iphiclides podalirius</name>
    <name type="common">scarce swallowtail</name>
    <dbReference type="NCBI Taxonomy" id="110791"/>
    <lineage>
        <taxon>Eukaryota</taxon>
        <taxon>Metazoa</taxon>
        <taxon>Ecdysozoa</taxon>
        <taxon>Arthropoda</taxon>
        <taxon>Hexapoda</taxon>
        <taxon>Insecta</taxon>
        <taxon>Pterygota</taxon>
        <taxon>Neoptera</taxon>
        <taxon>Endopterygota</taxon>
        <taxon>Lepidoptera</taxon>
        <taxon>Glossata</taxon>
        <taxon>Ditrysia</taxon>
        <taxon>Papilionoidea</taxon>
        <taxon>Papilionidae</taxon>
        <taxon>Papilioninae</taxon>
        <taxon>Iphiclides</taxon>
    </lineage>
</organism>
<evidence type="ECO:0000313" key="2">
    <source>
        <dbReference type="EMBL" id="CAH2080300.1"/>
    </source>
</evidence>
<protein>
    <submittedName>
        <fullName evidence="2">Uncharacterized protein</fullName>
    </submittedName>
</protein>
<evidence type="ECO:0000313" key="3">
    <source>
        <dbReference type="Proteomes" id="UP000837857"/>
    </source>
</evidence>
<gene>
    <name evidence="2" type="ORF">IPOD504_LOCUS17771</name>
</gene>
<feature type="non-terminal residue" evidence="2">
    <location>
        <position position="131"/>
    </location>
</feature>
<keyword evidence="3" id="KW-1185">Reference proteome</keyword>